<protein>
    <submittedName>
        <fullName evidence="10">Inner-membrane translocator</fullName>
    </submittedName>
</protein>
<evidence type="ECO:0000256" key="4">
    <source>
        <dbReference type="ARBA" id="ARBA00022692"/>
    </source>
</evidence>
<evidence type="ECO:0000256" key="9">
    <source>
        <dbReference type="SAM" id="Phobius"/>
    </source>
</evidence>
<dbReference type="GO" id="GO:0006865">
    <property type="term" value="P:amino acid transport"/>
    <property type="evidence" value="ECO:0007669"/>
    <property type="project" value="UniProtKB-KW"/>
</dbReference>
<feature type="transmembrane region" description="Helical" evidence="9">
    <location>
        <begin position="136"/>
        <end position="161"/>
    </location>
</feature>
<comment type="subcellular location">
    <subcellularLocation>
        <location evidence="1">Cell membrane</location>
        <topology evidence="1">Multi-pass membrane protein</topology>
    </subcellularLocation>
</comment>
<dbReference type="InterPro" id="IPR052157">
    <property type="entry name" value="BCAA_transport_permease"/>
</dbReference>
<feature type="transmembrane region" description="Helical" evidence="9">
    <location>
        <begin position="6"/>
        <end position="29"/>
    </location>
</feature>
<gene>
    <name evidence="10" type="ORF">DFE_3312</name>
</gene>
<accession>A0A2Z6B3M6</accession>
<evidence type="ECO:0000256" key="2">
    <source>
        <dbReference type="ARBA" id="ARBA00022448"/>
    </source>
</evidence>
<organism evidence="10 11">
    <name type="scientific">Desulfovibrio ferrophilus</name>
    <dbReference type="NCBI Taxonomy" id="241368"/>
    <lineage>
        <taxon>Bacteria</taxon>
        <taxon>Pseudomonadati</taxon>
        <taxon>Thermodesulfobacteriota</taxon>
        <taxon>Desulfovibrionia</taxon>
        <taxon>Desulfovibrionales</taxon>
        <taxon>Desulfovibrionaceae</taxon>
        <taxon>Desulfovibrio</taxon>
    </lineage>
</organism>
<evidence type="ECO:0000313" key="11">
    <source>
        <dbReference type="Proteomes" id="UP000269883"/>
    </source>
</evidence>
<feature type="transmembrane region" description="Helical" evidence="9">
    <location>
        <begin position="93"/>
        <end position="116"/>
    </location>
</feature>
<evidence type="ECO:0000256" key="5">
    <source>
        <dbReference type="ARBA" id="ARBA00022970"/>
    </source>
</evidence>
<evidence type="ECO:0000313" key="10">
    <source>
        <dbReference type="EMBL" id="BBD10038.1"/>
    </source>
</evidence>
<dbReference type="InterPro" id="IPR001851">
    <property type="entry name" value="ABC_transp_permease"/>
</dbReference>
<evidence type="ECO:0000256" key="7">
    <source>
        <dbReference type="ARBA" id="ARBA00023136"/>
    </source>
</evidence>
<feature type="transmembrane region" description="Helical" evidence="9">
    <location>
        <begin position="62"/>
        <end position="81"/>
    </location>
</feature>
<proteinExistence type="inferred from homology"/>
<keyword evidence="4 9" id="KW-0812">Transmembrane</keyword>
<comment type="similarity">
    <text evidence="8">Belongs to the binding-protein-dependent transport system permease family. LivHM subfamily.</text>
</comment>
<keyword evidence="3" id="KW-1003">Cell membrane</keyword>
<dbReference type="GO" id="GO:0022857">
    <property type="term" value="F:transmembrane transporter activity"/>
    <property type="evidence" value="ECO:0007669"/>
    <property type="project" value="InterPro"/>
</dbReference>
<dbReference type="AlphaFoldDB" id="A0A2Z6B3M6"/>
<dbReference type="PANTHER" id="PTHR11795">
    <property type="entry name" value="BRANCHED-CHAIN AMINO ACID TRANSPORT SYSTEM PERMEASE PROTEIN LIVH"/>
    <property type="match status" value="1"/>
</dbReference>
<keyword evidence="2" id="KW-0813">Transport</keyword>
<dbReference type="RefSeq" id="WP_126381075.1">
    <property type="nucleotide sequence ID" value="NZ_AP017378.1"/>
</dbReference>
<dbReference type="KEGG" id="dfl:DFE_3312"/>
<keyword evidence="7 9" id="KW-0472">Membrane</keyword>
<reference evidence="10 11" key="1">
    <citation type="journal article" date="2018" name="Sci. Adv.">
        <title>Multi-heme cytochromes provide a pathway for survival in energy-limited environments.</title>
        <authorList>
            <person name="Deng X."/>
            <person name="Dohmae N."/>
            <person name="Nealson K.H."/>
            <person name="Hashimoto K."/>
            <person name="Okamoto A."/>
        </authorList>
    </citation>
    <scope>NUCLEOTIDE SEQUENCE [LARGE SCALE GENOMIC DNA]</scope>
    <source>
        <strain evidence="10 11">IS5</strain>
    </source>
</reference>
<evidence type="ECO:0000256" key="3">
    <source>
        <dbReference type="ARBA" id="ARBA00022475"/>
    </source>
</evidence>
<sequence length="293" mass="30447">MDLASILQYLVSGLTVGSTYGLTALGFTIIFNTTGVINFAQGEFVMLGGMLSVFFMKALGLALVPAIVLAVMVSVAVGAVFERFTIRPVKNASVIQLIIITIGVSILIRGLAMLAWGKDTFALPHFSGMQPIHIGGAAMLPQTIWVLAITLAMLAGLKLFFSSTIYGKGMLACSYDVKAAFLVGIDVRRMVLLSFMISALVGAVGGAILAPLTLTSYDVGILLGLKGFAACITGGLGNPFGAAAGGLILGVLESFGAGFISSAYKDAFTFIILLLLLFVKPSGLFGQASSDRV</sequence>
<feature type="transmembrane region" description="Helical" evidence="9">
    <location>
        <begin position="191"/>
        <end position="213"/>
    </location>
</feature>
<dbReference type="OrthoDB" id="9807115at2"/>
<name>A0A2Z6B3M6_9BACT</name>
<evidence type="ECO:0000256" key="1">
    <source>
        <dbReference type="ARBA" id="ARBA00004651"/>
    </source>
</evidence>
<keyword evidence="5" id="KW-0029">Amino-acid transport</keyword>
<dbReference type="CDD" id="cd06582">
    <property type="entry name" value="TM_PBP1_LivH_like"/>
    <property type="match status" value="1"/>
</dbReference>
<dbReference type="Pfam" id="PF02653">
    <property type="entry name" value="BPD_transp_2"/>
    <property type="match status" value="1"/>
</dbReference>
<dbReference type="Proteomes" id="UP000269883">
    <property type="component" value="Chromosome"/>
</dbReference>
<dbReference type="GO" id="GO:0005886">
    <property type="term" value="C:plasma membrane"/>
    <property type="evidence" value="ECO:0007669"/>
    <property type="project" value="UniProtKB-SubCell"/>
</dbReference>
<keyword evidence="6 9" id="KW-1133">Transmembrane helix</keyword>
<keyword evidence="11" id="KW-1185">Reference proteome</keyword>
<dbReference type="PANTHER" id="PTHR11795:SF450">
    <property type="entry name" value="ABC TRANSPORTER PERMEASE PROTEIN"/>
    <property type="match status" value="1"/>
</dbReference>
<evidence type="ECO:0000256" key="6">
    <source>
        <dbReference type="ARBA" id="ARBA00022989"/>
    </source>
</evidence>
<feature type="transmembrane region" description="Helical" evidence="9">
    <location>
        <begin position="267"/>
        <end position="286"/>
    </location>
</feature>
<evidence type="ECO:0000256" key="8">
    <source>
        <dbReference type="ARBA" id="ARBA00037998"/>
    </source>
</evidence>
<dbReference type="EMBL" id="AP017378">
    <property type="protein sequence ID" value="BBD10038.1"/>
    <property type="molecule type" value="Genomic_DNA"/>
</dbReference>